<proteinExistence type="predicted"/>
<gene>
    <name evidence="1" type="ORF">V8G54_026932</name>
</gene>
<accession>A0AAQ3N0G0</accession>
<evidence type="ECO:0000313" key="1">
    <source>
        <dbReference type="EMBL" id="WVZ00863.1"/>
    </source>
</evidence>
<organism evidence="1 2">
    <name type="scientific">Vigna mungo</name>
    <name type="common">Black gram</name>
    <name type="synonym">Phaseolus mungo</name>
    <dbReference type="NCBI Taxonomy" id="3915"/>
    <lineage>
        <taxon>Eukaryota</taxon>
        <taxon>Viridiplantae</taxon>
        <taxon>Streptophyta</taxon>
        <taxon>Embryophyta</taxon>
        <taxon>Tracheophyta</taxon>
        <taxon>Spermatophyta</taxon>
        <taxon>Magnoliopsida</taxon>
        <taxon>eudicotyledons</taxon>
        <taxon>Gunneridae</taxon>
        <taxon>Pentapetalae</taxon>
        <taxon>rosids</taxon>
        <taxon>fabids</taxon>
        <taxon>Fabales</taxon>
        <taxon>Fabaceae</taxon>
        <taxon>Papilionoideae</taxon>
        <taxon>50 kb inversion clade</taxon>
        <taxon>NPAAA clade</taxon>
        <taxon>indigoferoid/millettioid clade</taxon>
        <taxon>Phaseoleae</taxon>
        <taxon>Vigna</taxon>
    </lineage>
</organism>
<keyword evidence="2" id="KW-1185">Reference proteome</keyword>
<dbReference type="Proteomes" id="UP001374535">
    <property type="component" value="Chromosome 8"/>
</dbReference>
<dbReference type="EMBL" id="CP144693">
    <property type="protein sequence ID" value="WVZ00863.1"/>
    <property type="molecule type" value="Genomic_DNA"/>
</dbReference>
<name>A0AAQ3N0G0_VIGMU</name>
<feature type="non-terminal residue" evidence="1">
    <location>
        <position position="107"/>
    </location>
</feature>
<reference evidence="1 2" key="1">
    <citation type="journal article" date="2023" name="Life. Sci Alliance">
        <title>Evolutionary insights into 3D genome organization and epigenetic landscape of Vigna mungo.</title>
        <authorList>
            <person name="Junaid A."/>
            <person name="Singh B."/>
            <person name="Bhatia S."/>
        </authorList>
    </citation>
    <scope>NUCLEOTIDE SEQUENCE [LARGE SCALE GENOMIC DNA]</scope>
    <source>
        <strain evidence="1">Urdbean</strain>
    </source>
</reference>
<feature type="non-terminal residue" evidence="1">
    <location>
        <position position="1"/>
    </location>
</feature>
<sequence>GESLQRAIHLRVLQSLPPSLSSVEQDFINKSCSPTYLKGATMIIPHDAACQKYTDTETDTIHHYHPNTKKKKDDSVYGIIEFYHTFKDPMVAVSGISIKSSGTLNDL</sequence>
<dbReference type="AlphaFoldDB" id="A0AAQ3N0G0"/>
<protein>
    <submittedName>
        <fullName evidence="1">Uncharacterized protein</fullName>
    </submittedName>
</protein>
<evidence type="ECO:0000313" key="2">
    <source>
        <dbReference type="Proteomes" id="UP001374535"/>
    </source>
</evidence>